<keyword evidence="4 6" id="KW-1133">Transmembrane helix</keyword>
<feature type="domain" description="Putative aromatic acid exporter C-terminal" evidence="7">
    <location>
        <begin position="142"/>
        <end position="307"/>
    </location>
</feature>
<dbReference type="Gene3D" id="1.20.120.940">
    <property type="entry name" value="Putative aromatic acid exporter, C-terminal domain"/>
    <property type="match status" value="1"/>
</dbReference>
<evidence type="ECO:0000313" key="8">
    <source>
        <dbReference type="EMBL" id="WEG73885.1"/>
    </source>
</evidence>
<proteinExistence type="predicted"/>
<organism evidence="8 9">
    <name type="scientific">Vagococcus intermedius</name>
    <dbReference type="NCBI Taxonomy" id="2991418"/>
    <lineage>
        <taxon>Bacteria</taxon>
        <taxon>Bacillati</taxon>
        <taxon>Bacillota</taxon>
        <taxon>Bacilli</taxon>
        <taxon>Lactobacillales</taxon>
        <taxon>Enterococcaceae</taxon>
        <taxon>Vagococcus</taxon>
    </lineage>
</organism>
<evidence type="ECO:0000256" key="6">
    <source>
        <dbReference type="SAM" id="Phobius"/>
    </source>
</evidence>
<gene>
    <name evidence="8" type="ORF">OL234_02945</name>
</gene>
<keyword evidence="5 6" id="KW-0472">Membrane</keyword>
<dbReference type="InterPro" id="IPR021062">
    <property type="entry name" value="ArAE_1_C"/>
</dbReference>
<evidence type="ECO:0000256" key="2">
    <source>
        <dbReference type="ARBA" id="ARBA00022475"/>
    </source>
</evidence>
<accession>A0AAF0CVP3</accession>
<feature type="transmembrane region" description="Helical" evidence="6">
    <location>
        <begin position="72"/>
        <end position="91"/>
    </location>
</feature>
<dbReference type="InterPro" id="IPR038323">
    <property type="entry name" value="ArAE_1_C_sf"/>
</dbReference>
<dbReference type="GO" id="GO:0005886">
    <property type="term" value="C:plasma membrane"/>
    <property type="evidence" value="ECO:0007669"/>
    <property type="project" value="UniProtKB-SubCell"/>
</dbReference>
<evidence type="ECO:0000256" key="3">
    <source>
        <dbReference type="ARBA" id="ARBA00022692"/>
    </source>
</evidence>
<evidence type="ECO:0000256" key="5">
    <source>
        <dbReference type="ARBA" id="ARBA00023136"/>
    </source>
</evidence>
<dbReference type="PANTHER" id="PTHR40064">
    <property type="entry name" value="MEMBRANE PROTEIN-RELATED"/>
    <property type="match status" value="1"/>
</dbReference>
<dbReference type="Proteomes" id="UP001179647">
    <property type="component" value="Chromosome"/>
</dbReference>
<dbReference type="InterPro" id="IPR010343">
    <property type="entry name" value="ArAE_1"/>
</dbReference>
<dbReference type="EMBL" id="CP110232">
    <property type="protein sequence ID" value="WEG73885.1"/>
    <property type="molecule type" value="Genomic_DNA"/>
</dbReference>
<keyword evidence="9" id="KW-1185">Reference proteome</keyword>
<dbReference type="AlphaFoldDB" id="A0AAF0CVP3"/>
<reference evidence="8" key="1">
    <citation type="submission" date="2022-10" db="EMBL/GenBank/DDBJ databases">
        <title>Vagococcus sp. isolated from poultry meat.</title>
        <authorList>
            <person name="Johansson P."/>
            <person name="Bjorkroth J."/>
        </authorList>
    </citation>
    <scope>NUCLEOTIDE SEQUENCE</scope>
    <source>
        <strain evidence="8">STAA11</strain>
    </source>
</reference>
<evidence type="ECO:0000259" key="7">
    <source>
        <dbReference type="Pfam" id="PF11728"/>
    </source>
</evidence>
<dbReference type="RefSeq" id="WP_275469684.1">
    <property type="nucleotide sequence ID" value="NZ_CP110232.1"/>
</dbReference>
<dbReference type="KEGG" id="vie:OL234_02945"/>
<keyword evidence="2" id="KW-1003">Cell membrane</keyword>
<protein>
    <submittedName>
        <fullName evidence="8">Aromatic acid exporter family protein</fullName>
    </submittedName>
</protein>
<dbReference type="InterPro" id="IPR052984">
    <property type="entry name" value="UPF0421"/>
</dbReference>
<dbReference type="PANTHER" id="PTHR40064:SF1">
    <property type="entry name" value="MEMBRANE PROTEIN"/>
    <property type="match status" value="1"/>
</dbReference>
<dbReference type="Pfam" id="PF11728">
    <property type="entry name" value="ArAE_1_C"/>
    <property type="match status" value="1"/>
</dbReference>
<evidence type="ECO:0000256" key="4">
    <source>
        <dbReference type="ARBA" id="ARBA00022989"/>
    </source>
</evidence>
<name>A0AAF0CVP3_9ENTE</name>
<dbReference type="Pfam" id="PF06081">
    <property type="entry name" value="ArAE_1"/>
    <property type="match status" value="1"/>
</dbReference>
<evidence type="ECO:0000256" key="1">
    <source>
        <dbReference type="ARBA" id="ARBA00004651"/>
    </source>
</evidence>
<evidence type="ECO:0000313" key="9">
    <source>
        <dbReference type="Proteomes" id="UP001179647"/>
    </source>
</evidence>
<comment type="subcellular location">
    <subcellularLocation>
        <location evidence="1">Cell membrane</location>
        <topology evidence="1">Multi-pass membrane protein</topology>
    </subcellularLocation>
</comment>
<sequence length="324" mass="36518">MRTIKTAVCAAVAILIAQYFHLENPTAAGIIALLSVTNTKRSSFETAFFRIASLILATLIAYGCFNLLGYHAIAFGCYLLLFIPLAVRGKMTDGIPVSSVLVTHYLVAGDLSFALVKNAFLLLFIGAGVALIANLFMPDFTKKLQKKQSLVDETIKQLLLGMSLYLGGKGDGRQCDRLLDNVVLSLKNAEIAARQQDENRLFSEESYYLDYFTMRRLQVDILKKMNQLVKETHDKENRVVVTDIEELLQLSSLSFSEHNDGLALQDAFAKVMKDYRLAALPQTREEFEQRAKLYQLISEFDHFITLKIEFHKKYQANVGKKKPE</sequence>
<keyword evidence="3 6" id="KW-0812">Transmembrane</keyword>
<feature type="transmembrane region" description="Helical" evidence="6">
    <location>
        <begin position="47"/>
        <end position="65"/>
    </location>
</feature>
<feature type="transmembrane region" description="Helical" evidence="6">
    <location>
        <begin position="111"/>
        <end position="137"/>
    </location>
</feature>